<dbReference type="PANTHER" id="PTHR43584">
    <property type="entry name" value="NUCLEOTIDYL TRANSFERASE"/>
    <property type="match status" value="1"/>
</dbReference>
<dbReference type="EMBL" id="CP048620">
    <property type="protein sequence ID" value="QPJ64059.1"/>
    <property type="molecule type" value="Genomic_DNA"/>
</dbReference>
<dbReference type="CDD" id="cd02523">
    <property type="entry name" value="PC_cytidylyltransferase"/>
    <property type="match status" value="1"/>
</dbReference>
<dbReference type="InterPro" id="IPR029044">
    <property type="entry name" value="Nucleotide-diphossugar_trans"/>
</dbReference>
<accession>A0A7T0C023</accession>
<protein>
    <submittedName>
        <fullName evidence="4">Phosphocholine cytidylyltransferase family protein</fullName>
    </submittedName>
</protein>
<reference evidence="5" key="1">
    <citation type="submission" date="2020-02" db="EMBL/GenBank/DDBJ databases">
        <title>Genomic and physiological characterization of two novel Nitrospinaceae genera.</title>
        <authorList>
            <person name="Mueller A.J."/>
            <person name="Jung M.-Y."/>
            <person name="Strachan C.R."/>
            <person name="Herbold C.W."/>
            <person name="Kirkegaard R.H."/>
            <person name="Daims H."/>
        </authorList>
    </citation>
    <scope>NUCLEOTIDE SEQUENCE [LARGE SCALE GENOMIC DNA]</scope>
</reference>
<proteinExistence type="predicted"/>
<dbReference type="InterPro" id="IPR050065">
    <property type="entry name" value="GlmU-like"/>
</dbReference>
<feature type="domain" description="MobA-like NTP transferase" evidence="3">
    <location>
        <begin position="3"/>
        <end position="117"/>
    </location>
</feature>
<dbReference type="Gene3D" id="3.90.550.10">
    <property type="entry name" value="Spore Coat Polysaccharide Biosynthesis Protein SpsA, Chain A"/>
    <property type="match status" value="1"/>
</dbReference>
<evidence type="ECO:0000313" key="5">
    <source>
        <dbReference type="Proteomes" id="UP000594464"/>
    </source>
</evidence>
<dbReference type="Proteomes" id="UP000594464">
    <property type="component" value="Chromosome"/>
</dbReference>
<organism evidence="4 5">
    <name type="scientific">Candidatus Nitrohelix vancouverensis</name>
    <dbReference type="NCBI Taxonomy" id="2705534"/>
    <lineage>
        <taxon>Bacteria</taxon>
        <taxon>Pseudomonadati</taxon>
        <taxon>Nitrospinota/Tectimicrobiota group</taxon>
        <taxon>Nitrospinota</taxon>
        <taxon>Nitrospinia</taxon>
        <taxon>Nitrospinales</taxon>
        <taxon>Nitrospinaceae</taxon>
        <taxon>Candidatus Nitrohelix</taxon>
    </lineage>
</organism>
<evidence type="ECO:0000256" key="1">
    <source>
        <dbReference type="ARBA" id="ARBA00022679"/>
    </source>
</evidence>
<evidence type="ECO:0000256" key="2">
    <source>
        <dbReference type="ARBA" id="ARBA00022695"/>
    </source>
</evidence>
<keyword evidence="1 4" id="KW-0808">Transferase</keyword>
<evidence type="ECO:0000259" key="3">
    <source>
        <dbReference type="Pfam" id="PF12804"/>
    </source>
</evidence>
<dbReference type="PANTHER" id="PTHR43584:SF8">
    <property type="entry name" value="N-ACETYLMURAMATE ALPHA-1-PHOSPHATE URIDYLYLTRANSFERASE"/>
    <property type="match status" value="1"/>
</dbReference>
<name>A0A7T0C023_9BACT</name>
<gene>
    <name evidence="4" type="ORF">G3M78_01025</name>
</gene>
<dbReference type="InterPro" id="IPR025877">
    <property type="entry name" value="MobA-like_NTP_Trfase"/>
</dbReference>
<dbReference type="SUPFAM" id="SSF53448">
    <property type="entry name" value="Nucleotide-diphospho-sugar transferases"/>
    <property type="match status" value="1"/>
</dbReference>
<sequence length="255" mass="29010">MKAIILAAGEGKRLRPLTDHQPKCMVPLWGKPILVHLFDAMNQIDLSRIVLVTGYKKDILEENFNFENVVFHHNPAYDSTNMVASLFCAESEFDDDLIISYSDIAYHANVLKQITQSPHDLSIVIDRRWRSLWELRMENPLNDAETLKLGEGGTIIELGQKPLSYDDIQGQYIGLIKISKNALSTVSNMYHHLDRNMIFDKQNFANMYMTSFLQLLINSGVPAHAVFIDGGWVEVDSQADLEMYANHPQLLNGIF</sequence>
<dbReference type="KEGG" id="nva:G3M78_01025"/>
<dbReference type="Pfam" id="PF12804">
    <property type="entry name" value="NTP_transf_3"/>
    <property type="match status" value="1"/>
</dbReference>
<evidence type="ECO:0000313" key="4">
    <source>
        <dbReference type="EMBL" id="QPJ64059.1"/>
    </source>
</evidence>
<keyword evidence="2 4" id="KW-0548">Nucleotidyltransferase</keyword>
<dbReference type="GO" id="GO:0016779">
    <property type="term" value="F:nucleotidyltransferase activity"/>
    <property type="evidence" value="ECO:0007669"/>
    <property type="project" value="UniProtKB-KW"/>
</dbReference>
<dbReference type="AlphaFoldDB" id="A0A7T0C023"/>